<organism evidence="1">
    <name type="scientific">Aphanomyces invadans</name>
    <dbReference type="NCBI Taxonomy" id="157072"/>
    <lineage>
        <taxon>Eukaryota</taxon>
        <taxon>Sar</taxon>
        <taxon>Stramenopiles</taxon>
        <taxon>Oomycota</taxon>
        <taxon>Saprolegniomycetes</taxon>
        <taxon>Saprolegniales</taxon>
        <taxon>Verrucalvaceae</taxon>
        <taxon>Aphanomyces</taxon>
    </lineage>
</organism>
<gene>
    <name evidence="1" type="ORF">H310_15114</name>
</gene>
<evidence type="ECO:0000313" key="1">
    <source>
        <dbReference type="EMBL" id="ETV90055.1"/>
    </source>
</evidence>
<protein>
    <submittedName>
        <fullName evidence="1">Uncharacterized protein</fullName>
    </submittedName>
</protein>
<dbReference type="VEuPathDB" id="FungiDB:H310_15114"/>
<proteinExistence type="predicted"/>
<name>A0A024T7S0_9STRA</name>
<reference evidence="1" key="1">
    <citation type="submission" date="2013-12" db="EMBL/GenBank/DDBJ databases">
        <title>The Genome Sequence of Aphanomyces invadans NJM9701.</title>
        <authorList>
            <consortium name="The Broad Institute Genomics Platform"/>
            <person name="Russ C."/>
            <person name="Tyler B."/>
            <person name="van West P."/>
            <person name="Dieguez-Uribeondo J."/>
            <person name="Young S.K."/>
            <person name="Zeng Q."/>
            <person name="Gargeya S."/>
            <person name="Fitzgerald M."/>
            <person name="Abouelleil A."/>
            <person name="Alvarado L."/>
            <person name="Chapman S.B."/>
            <person name="Gainer-Dewar J."/>
            <person name="Goldberg J."/>
            <person name="Griggs A."/>
            <person name="Gujja S."/>
            <person name="Hansen M."/>
            <person name="Howarth C."/>
            <person name="Imamovic A."/>
            <person name="Ireland A."/>
            <person name="Larimer J."/>
            <person name="McCowan C."/>
            <person name="Murphy C."/>
            <person name="Pearson M."/>
            <person name="Poon T.W."/>
            <person name="Priest M."/>
            <person name="Roberts A."/>
            <person name="Saif S."/>
            <person name="Shea T."/>
            <person name="Sykes S."/>
            <person name="Wortman J."/>
            <person name="Nusbaum C."/>
            <person name="Birren B."/>
        </authorList>
    </citation>
    <scope>NUCLEOTIDE SEQUENCE [LARGE SCALE GENOMIC DNA]</scope>
    <source>
        <strain evidence="1">NJM9701</strain>
    </source>
</reference>
<dbReference type="GeneID" id="20092164"/>
<dbReference type="AlphaFoldDB" id="A0A024T7S0"/>
<dbReference type="RefSeq" id="XP_008881313.1">
    <property type="nucleotide sequence ID" value="XM_008883091.1"/>
</dbReference>
<dbReference type="EMBL" id="KI914129">
    <property type="protein sequence ID" value="ETV90055.1"/>
    <property type="molecule type" value="Genomic_DNA"/>
</dbReference>
<feature type="non-terminal residue" evidence="1">
    <location>
        <position position="1"/>
    </location>
</feature>
<accession>A0A024T7S0</accession>
<sequence length="110" mass="12587">RSRALTKEDRLDIPRFHACHGYFGTLEVQIARMLGQMKRMSTVCGGSFCPNVRLPPPSNTTVHAICVAETKYVLCNVMSLVQEFVRQRQDRTRTVAKTYWAFCLAAQCRF</sequence>